<name>A0AB36TIJ6_ACETH</name>
<comment type="caution">
    <text evidence="2">The sequence shown here is derived from an EMBL/GenBank/DDBJ whole genome shotgun (WGS) entry which is preliminary data.</text>
</comment>
<dbReference type="InterPro" id="IPR021683">
    <property type="entry name" value="DUF3267"/>
</dbReference>
<dbReference type="Proteomes" id="UP000223596">
    <property type="component" value="Unassembled WGS sequence"/>
</dbReference>
<keyword evidence="1" id="KW-0812">Transmembrane</keyword>
<dbReference type="AlphaFoldDB" id="A0AB36TIJ6"/>
<evidence type="ECO:0000256" key="1">
    <source>
        <dbReference type="SAM" id="Phobius"/>
    </source>
</evidence>
<proteinExistence type="predicted"/>
<dbReference type="Pfam" id="PF11667">
    <property type="entry name" value="DUF3267"/>
    <property type="match status" value="1"/>
</dbReference>
<sequence>MTKVAEFKLNKFNSFFINLTALLIFFMGLIILEPVIGKEQWLIYIETAIYSGQILGLFTVLLAVTILHELFHGLAYIIFGAKLKFGIKYLNIYTMDISGTFYTSVQMAVILLFPIFILTILLLAVGILFPEFIYWIIVGIIYNIAGSFGDIFMLVFIIFMGKNCKIKDEEYGFGLYT</sequence>
<dbReference type="GeneID" id="35804478"/>
<organism evidence="2 3">
    <name type="scientific">Acetivibrio thermocellus AD2</name>
    <dbReference type="NCBI Taxonomy" id="1138384"/>
    <lineage>
        <taxon>Bacteria</taxon>
        <taxon>Bacillati</taxon>
        <taxon>Bacillota</taxon>
        <taxon>Clostridia</taxon>
        <taxon>Eubacteriales</taxon>
        <taxon>Oscillospiraceae</taxon>
        <taxon>Acetivibrio</taxon>
    </lineage>
</organism>
<keyword evidence="1" id="KW-1133">Transmembrane helix</keyword>
<gene>
    <name evidence="2" type="ORF">M972_111948</name>
</gene>
<feature type="transmembrane region" description="Helical" evidence="1">
    <location>
        <begin position="100"/>
        <end position="127"/>
    </location>
</feature>
<dbReference type="RefSeq" id="WP_003512624.1">
    <property type="nucleotide sequence ID" value="NZ_CP013828.1"/>
</dbReference>
<keyword evidence="1" id="KW-0472">Membrane</keyword>
<reference evidence="2 3" key="1">
    <citation type="submission" date="2017-09" db="EMBL/GenBank/DDBJ databases">
        <title>Evaluation of Pacific Biosciences Sequencing Technology to Finishing C. thermocellum Genome Sequences.</title>
        <authorList>
            <person name="Brown S."/>
        </authorList>
    </citation>
    <scope>NUCLEOTIDE SEQUENCE [LARGE SCALE GENOMIC DNA]</scope>
    <source>
        <strain evidence="2 3">AD2</strain>
    </source>
</reference>
<evidence type="ECO:0000313" key="2">
    <source>
        <dbReference type="EMBL" id="PFH03151.1"/>
    </source>
</evidence>
<accession>A0AB36TIJ6</accession>
<protein>
    <submittedName>
        <fullName evidence="2">Zincin peptidase</fullName>
    </submittedName>
</protein>
<feature type="transmembrane region" description="Helical" evidence="1">
    <location>
        <begin position="12"/>
        <end position="32"/>
    </location>
</feature>
<evidence type="ECO:0000313" key="3">
    <source>
        <dbReference type="Proteomes" id="UP000223596"/>
    </source>
</evidence>
<dbReference type="EMBL" id="PDBW01000001">
    <property type="protein sequence ID" value="PFH03151.1"/>
    <property type="molecule type" value="Genomic_DNA"/>
</dbReference>
<feature type="transmembrane region" description="Helical" evidence="1">
    <location>
        <begin position="52"/>
        <end position="79"/>
    </location>
</feature>
<feature type="transmembrane region" description="Helical" evidence="1">
    <location>
        <begin position="133"/>
        <end position="159"/>
    </location>
</feature>